<accession>A0A4P8EKU4</accession>
<name>A0A4P8EKU4_9RHOB</name>
<dbReference type="Gene3D" id="3.90.1530.30">
    <property type="match status" value="1"/>
</dbReference>
<organism evidence="3 4">
    <name type="scientific">Pseudorhodobacter turbinis</name>
    <dbReference type="NCBI Taxonomy" id="2500533"/>
    <lineage>
        <taxon>Bacteria</taxon>
        <taxon>Pseudomonadati</taxon>
        <taxon>Pseudomonadota</taxon>
        <taxon>Alphaproteobacteria</taxon>
        <taxon>Rhodobacterales</taxon>
        <taxon>Paracoccaceae</taxon>
        <taxon>Pseudorhodobacter</taxon>
    </lineage>
</organism>
<feature type="region of interest" description="Disordered" evidence="1">
    <location>
        <begin position="299"/>
        <end position="324"/>
    </location>
</feature>
<evidence type="ECO:0000313" key="4">
    <source>
        <dbReference type="Proteomes" id="UP000298631"/>
    </source>
</evidence>
<dbReference type="InterPro" id="IPR003115">
    <property type="entry name" value="ParB_N"/>
</dbReference>
<feature type="region of interest" description="Disordered" evidence="1">
    <location>
        <begin position="22"/>
        <end position="49"/>
    </location>
</feature>
<dbReference type="RefSeq" id="WP_137195357.1">
    <property type="nucleotide sequence ID" value="NZ_CP039965.1"/>
</dbReference>
<protein>
    <submittedName>
        <fullName evidence="3">Replication protein</fullName>
    </submittedName>
</protein>
<gene>
    <name evidence="3" type="ORF">EOK75_17815</name>
</gene>
<evidence type="ECO:0000256" key="1">
    <source>
        <dbReference type="SAM" id="MobiDB-lite"/>
    </source>
</evidence>
<dbReference type="EMBL" id="CP039965">
    <property type="protein sequence ID" value="QCO57563.1"/>
    <property type="molecule type" value="Genomic_DNA"/>
</dbReference>
<dbReference type="Pfam" id="PF02195">
    <property type="entry name" value="ParB_N"/>
    <property type="match status" value="1"/>
</dbReference>
<dbReference type="PANTHER" id="PTHR33375:SF1">
    <property type="entry name" value="CHROMOSOME-PARTITIONING PROTEIN PARB-RELATED"/>
    <property type="match status" value="1"/>
</dbReference>
<reference evidence="3 4" key="1">
    <citation type="submission" date="2019-05" db="EMBL/GenBank/DDBJ databases">
        <title>Pseudorhodobacter turbinis sp. nov., isolated from the gut of the Korean turban shell.</title>
        <authorList>
            <person name="Jeong Y.-S."/>
            <person name="Kang W.-R."/>
            <person name="Bae J.-W."/>
        </authorList>
    </citation>
    <scope>NUCLEOTIDE SEQUENCE [LARGE SCALE GENOMIC DNA]</scope>
    <source>
        <strain evidence="3 4">S12M18</strain>
        <plasmid evidence="3 4">unnamed1</plasmid>
    </source>
</reference>
<keyword evidence="3" id="KW-0614">Plasmid</keyword>
<evidence type="ECO:0000313" key="3">
    <source>
        <dbReference type="EMBL" id="QCO57563.1"/>
    </source>
</evidence>
<sequence length="371" mass="41105">MSKKRRMFDIDLPDEDTVETFSAEKVAPTAKPRAATESRRGPMAAAITENADSLRDREALVAKIRAENDALAHEHVRLKQQGLIVDLIDLDMIETRKLTRDRHAGFDEELGELVDSIRDVGLSNPIRVEQRPDGRYELIQGFRRIQAFTQLLAETGDAEAYGKIPAGIMARGAELDVLYRRMVDENLVRKDISLAEMAQLAIEYAADPMTEVSDPDKAVAKLYKSASYSKRSYIRSFIPVVKRLGEVLHFIHEVPRALGLALSSKIDEVPGFVPAIQAELAGWDNRSIEDELSVLRRFAGGETEPKSGSTRPSKPAAEAKAKTSFQIARPEGAAKCVAGAGRLEIRLDRDFSTIDRRKLEAAVRGLLDEIG</sequence>
<dbReference type="KEGG" id="pseb:EOK75_17815"/>
<dbReference type="PANTHER" id="PTHR33375">
    <property type="entry name" value="CHROMOSOME-PARTITIONING PROTEIN PARB-RELATED"/>
    <property type="match status" value="1"/>
</dbReference>
<dbReference type="SUPFAM" id="SSF110849">
    <property type="entry name" value="ParB/Sulfiredoxin"/>
    <property type="match status" value="1"/>
</dbReference>
<evidence type="ECO:0000259" key="2">
    <source>
        <dbReference type="Pfam" id="PF02195"/>
    </source>
</evidence>
<dbReference type="InterPro" id="IPR050336">
    <property type="entry name" value="Chromosome_partition/occlusion"/>
</dbReference>
<dbReference type="GO" id="GO:0007059">
    <property type="term" value="P:chromosome segregation"/>
    <property type="evidence" value="ECO:0007669"/>
    <property type="project" value="TreeGrafter"/>
</dbReference>
<dbReference type="AlphaFoldDB" id="A0A4P8EKU4"/>
<geneLocation type="plasmid" evidence="3 4">
    <name>unnamed1</name>
</geneLocation>
<keyword evidence="4" id="KW-1185">Reference proteome</keyword>
<dbReference type="GO" id="GO:0005694">
    <property type="term" value="C:chromosome"/>
    <property type="evidence" value="ECO:0007669"/>
    <property type="project" value="TreeGrafter"/>
</dbReference>
<feature type="domain" description="ParB-like N-terminal" evidence="2">
    <location>
        <begin position="89"/>
        <end position="152"/>
    </location>
</feature>
<dbReference type="OrthoDB" id="7656008at2"/>
<proteinExistence type="predicted"/>
<dbReference type="Proteomes" id="UP000298631">
    <property type="component" value="Plasmid unnamed1"/>
</dbReference>
<dbReference type="InterPro" id="IPR036086">
    <property type="entry name" value="ParB/Sulfiredoxin_sf"/>
</dbReference>